<dbReference type="Proteomes" id="UP000683417">
    <property type="component" value="Unassembled WGS sequence"/>
</dbReference>
<reference evidence="1" key="1">
    <citation type="submission" date="2020-10" db="EMBL/GenBank/DDBJ databases">
        <authorList>
            <person name="Muller C M."/>
        </authorList>
    </citation>
    <scope>NUCLEOTIDE SEQUENCE</scope>
    <source>
        <strain evidence="1">THUN-12</strain>
    </source>
</reference>
<evidence type="ECO:0000313" key="1">
    <source>
        <dbReference type="EMBL" id="CAD6499388.1"/>
    </source>
</evidence>
<dbReference type="EMBL" id="CAJHIT010000002">
    <property type="protein sequence ID" value="CAD6499388.1"/>
    <property type="molecule type" value="Genomic_DNA"/>
</dbReference>
<name>A0A9W4GCI0_BLUGR</name>
<proteinExistence type="predicted"/>
<sequence>MIRDTLIFDRHLQICAIITRIGQPTDSPHRETRAVYDVSDTFCPIQQPSTHH</sequence>
<gene>
    <name evidence="1" type="ORF">BGTH12_LOCUS746</name>
</gene>
<protein>
    <submittedName>
        <fullName evidence="1">BgTH12-03504</fullName>
    </submittedName>
</protein>
<organism evidence="1 2">
    <name type="scientific">Blumeria graminis f. sp. triticale</name>
    <dbReference type="NCBI Taxonomy" id="1689686"/>
    <lineage>
        <taxon>Eukaryota</taxon>
        <taxon>Fungi</taxon>
        <taxon>Dikarya</taxon>
        <taxon>Ascomycota</taxon>
        <taxon>Pezizomycotina</taxon>
        <taxon>Leotiomycetes</taxon>
        <taxon>Erysiphales</taxon>
        <taxon>Erysiphaceae</taxon>
        <taxon>Blumeria</taxon>
    </lineage>
</organism>
<accession>A0A9W4GCI0</accession>
<comment type="caution">
    <text evidence="1">The sequence shown here is derived from an EMBL/GenBank/DDBJ whole genome shotgun (WGS) entry which is preliminary data.</text>
</comment>
<dbReference type="AlphaFoldDB" id="A0A9W4GCI0"/>
<evidence type="ECO:0000313" key="2">
    <source>
        <dbReference type="Proteomes" id="UP000683417"/>
    </source>
</evidence>